<keyword evidence="3 6" id="KW-0812">Transmembrane</keyword>
<dbReference type="RefSeq" id="WP_311183352.1">
    <property type="nucleotide sequence ID" value="NZ_CP115543.1"/>
</dbReference>
<keyword evidence="5 6" id="KW-0472">Membrane</keyword>
<sequence>MERWKRSFEMKLPIESVGFVLAAAYALSCWAARQVSMDQFHLPAGLRVAALLMFPMRLWPYLILGEYAYFAHMRFPMIDTYGLAWTILSSAFLMPAVALILHWHRRLMDARTDAWFISAAMTSAVVVTLLNLGFSHLLWPVPHRNDFLTDATRGALGQFIGILTLAPLALLWTRRKSGWEWNRRYAAATAGAATVIVGLGLLTLLVPASAPSLKITLQLLVALPAIALTCMHGWRGAAIAVPLVNMVIGLTSRGSEPWSFDSSTFVAQQILMIAGVALLTLGYSISHYYHHYTSGRKRELVTAAHARASHFAGEMDLRRRVLEMRKMGDGIDHSLSEIAYYLRDNGHPDMAHSLLQVSVANSRRFREHTSLVYPTALEHVGLYLSVQLSGLGEHWRSSRRVLSPRMVGDPCGMSTGLQLAAYRVMAEAVSVLLEHEEDRIKVHARCGQIGDMRGIFVVVSLIDPQRHIAEGTMGITIERLTGRTLPYGGTVQCRRNRVRILLVESSEVEEPPLK</sequence>
<evidence type="ECO:0000256" key="5">
    <source>
        <dbReference type="ARBA" id="ARBA00023136"/>
    </source>
</evidence>
<feature type="domain" description="MASE1" evidence="7">
    <location>
        <begin position="18"/>
        <end position="282"/>
    </location>
</feature>
<name>A0ABY9YET8_9GAMM</name>
<feature type="transmembrane region" description="Helical" evidence="6">
    <location>
        <begin position="185"/>
        <end position="206"/>
    </location>
</feature>
<evidence type="ECO:0000313" key="9">
    <source>
        <dbReference type="Proteomes" id="UP001305421"/>
    </source>
</evidence>
<organism evidence="8 9">
    <name type="scientific">Stenotrophomonas aracearum</name>
    <dbReference type="NCBI Taxonomy" id="3003272"/>
    <lineage>
        <taxon>Bacteria</taxon>
        <taxon>Pseudomonadati</taxon>
        <taxon>Pseudomonadota</taxon>
        <taxon>Gammaproteobacteria</taxon>
        <taxon>Lysobacterales</taxon>
        <taxon>Lysobacteraceae</taxon>
        <taxon>Stenotrophomonas</taxon>
    </lineage>
</organism>
<reference evidence="8 9" key="1">
    <citation type="submission" date="2022-12" db="EMBL/GenBank/DDBJ databases">
        <title>Two new species, Stenotrophomonas aracearum and Stenotrophomonas oahuensis, isolated from Anthurium (Araceae family) in Hawaii.</title>
        <authorList>
            <person name="Chunag S.C."/>
            <person name="Dobhal S."/>
            <person name="Alvarez A."/>
            <person name="Arif M."/>
        </authorList>
    </citation>
    <scope>NUCLEOTIDE SEQUENCE [LARGE SCALE GENOMIC DNA]</scope>
    <source>
        <strain evidence="8 9">A5588</strain>
    </source>
</reference>
<dbReference type="Proteomes" id="UP001305421">
    <property type="component" value="Chromosome"/>
</dbReference>
<keyword evidence="9" id="KW-1185">Reference proteome</keyword>
<dbReference type="EMBL" id="CP115543">
    <property type="protein sequence ID" value="WNH48839.1"/>
    <property type="molecule type" value="Genomic_DNA"/>
</dbReference>
<evidence type="ECO:0000313" key="8">
    <source>
        <dbReference type="EMBL" id="WNH48839.1"/>
    </source>
</evidence>
<evidence type="ECO:0000256" key="4">
    <source>
        <dbReference type="ARBA" id="ARBA00022989"/>
    </source>
</evidence>
<evidence type="ECO:0000256" key="2">
    <source>
        <dbReference type="ARBA" id="ARBA00022475"/>
    </source>
</evidence>
<accession>A0ABY9YET8</accession>
<feature type="transmembrane region" description="Helical" evidence="6">
    <location>
        <begin position="115"/>
        <end position="134"/>
    </location>
</feature>
<evidence type="ECO:0000256" key="1">
    <source>
        <dbReference type="ARBA" id="ARBA00004651"/>
    </source>
</evidence>
<evidence type="ECO:0000256" key="6">
    <source>
        <dbReference type="SAM" id="Phobius"/>
    </source>
</evidence>
<proteinExistence type="predicted"/>
<protein>
    <submittedName>
        <fullName evidence="8">MASE1 domain-containing protein</fullName>
    </submittedName>
</protein>
<dbReference type="InterPro" id="IPR007895">
    <property type="entry name" value="MASE1"/>
</dbReference>
<keyword evidence="4 6" id="KW-1133">Transmembrane helix</keyword>
<evidence type="ECO:0000256" key="3">
    <source>
        <dbReference type="ARBA" id="ARBA00022692"/>
    </source>
</evidence>
<feature type="transmembrane region" description="Helical" evidence="6">
    <location>
        <begin position="83"/>
        <end position="103"/>
    </location>
</feature>
<feature type="transmembrane region" description="Helical" evidence="6">
    <location>
        <begin position="154"/>
        <end position="173"/>
    </location>
</feature>
<dbReference type="Pfam" id="PF05231">
    <property type="entry name" value="MASE1"/>
    <property type="match status" value="1"/>
</dbReference>
<feature type="transmembrane region" description="Helical" evidence="6">
    <location>
        <begin position="12"/>
        <end position="32"/>
    </location>
</feature>
<feature type="transmembrane region" description="Helical" evidence="6">
    <location>
        <begin position="266"/>
        <end position="289"/>
    </location>
</feature>
<keyword evidence="2" id="KW-1003">Cell membrane</keyword>
<comment type="subcellular location">
    <subcellularLocation>
        <location evidence="1">Cell membrane</location>
        <topology evidence="1">Multi-pass membrane protein</topology>
    </subcellularLocation>
</comment>
<evidence type="ECO:0000259" key="7">
    <source>
        <dbReference type="Pfam" id="PF05231"/>
    </source>
</evidence>
<gene>
    <name evidence="8" type="ORF">PDM28_00450</name>
</gene>